<reference evidence="1" key="2">
    <citation type="submission" date="2020-09" db="EMBL/GenBank/DDBJ databases">
        <authorList>
            <person name="Sun Q."/>
            <person name="Zhou Y."/>
        </authorList>
    </citation>
    <scope>NUCLEOTIDE SEQUENCE</scope>
    <source>
        <strain evidence="1">CGMCC 1.6293</strain>
    </source>
</reference>
<gene>
    <name evidence="1" type="ORF">GCM10011534_10640</name>
</gene>
<dbReference type="RefSeq" id="WP_028285949.1">
    <property type="nucleotide sequence ID" value="NZ_BMLF01000001.1"/>
</dbReference>
<dbReference type="EMBL" id="BMLF01000001">
    <property type="protein sequence ID" value="GGL90371.1"/>
    <property type="molecule type" value="Genomic_DNA"/>
</dbReference>
<comment type="caution">
    <text evidence="1">The sequence shown here is derived from an EMBL/GenBank/DDBJ whole genome shotgun (WGS) entry which is preliminary data.</text>
</comment>
<proteinExistence type="predicted"/>
<dbReference type="Proteomes" id="UP000649829">
    <property type="component" value="Unassembled WGS sequence"/>
</dbReference>
<protein>
    <submittedName>
        <fullName evidence="1">Uncharacterized protein</fullName>
    </submittedName>
</protein>
<evidence type="ECO:0000313" key="1">
    <source>
        <dbReference type="EMBL" id="GGL90371.1"/>
    </source>
</evidence>
<accession>A0A917SP15</accession>
<sequence>MNRNTRALIALIHELDRNLSCCDSVVAGTHWQLVEDIAARRARAVATLRAVLRWYGECVPTRRARPDRARATVGDLVAADRDLARAYEHARTVADDDAPEARLLAEQFQTMLEDRAELIRQVSPFPASREHRHPRALHA</sequence>
<reference evidence="1" key="1">
    <citation type="journal article" date="2014" name="Int. J. Syst. Evol. Microbiol.">
        <title>Complete genome sequence of Corynebacterium casei LMG S-19264T (=DSM 44701T), isolated from a smear-ripened cheese.</title>
        <authorList>
            <consortium name="US DOE Joint Genome Institute (JGI-PGF)"/>
            <person name="Walter F."/>
            <person name="Albersmeier A."/>
            <person name="Kalinowski J."/>
            <person name="Ruckert C."/>
        </authorList>
    </citation>
    <scope>NUCLEOTIDE SEQUENCE</scope>
    <source>
        <strain evidence="1">CGMCC 1.6293</strain>
    </source>
</reference>
<organism evidence="1 2">
    <name type="scientific">Pseudooceanicola nanhaiensis</name>
    <dbReference type="NCBI Taxonomy" id="375761"/>
    <lineage>
        <taxon>Bacteria</taxon>
        <taxon>Pseudomonadati</taxon>
        <taxon>Pseudomonadota</taxon>
        <taxon>Alphaproteobacteria</taxon>
        <taxon>Rhodobacterales</taxon>
        <taxon>Paracoccaceae</taxon>
        <taxon>Pseudooceanicola</taxon>
    </lineage>
</organism>
<name>A0A917SP15_9RHOB</name>
<keyword evidence="2" id="KW-1185">Reference proteome</keyword>
<dbReference type="AlphaFoldDB" id="A0A917SP15"/>
<evidence type="ECO:0000313" key="2">
    <source>
        <dbReference type="Proteomes" id="UP000649829"/>
    </source>
</evidence>